<evidence type="ECO:0000313" key="1">
    <source>
        <dbReference type="EMBL" id="KZS38099.1"/>
    </source>
</evidence>
<organism evidence="1 2">
    <name type="scientific">Aquimarina aggregata</name>
    <dbReference type="NCBI Taxonomy" id="1642818"/>
    <lineage>
        <taxon>Bacteria</taxon>
        <taxon>Pseudomonadati</taxon>
        <taxon>Bacteroidota</taxon>
        <taxon>Flavobacteriia</taxon>
        <taxon>Flavobacteriales</taxon>
        <taxon>Flavobacteriaceae</taxon>
        <taxon>Aquimarina</taxon>
    </lineage>
</organism>
<dbReference type="STRING" id="1642818.AWE51_18815"/>
<dbReference type="RefSeq" id="WP_066319970.1">
    <property type="nucleotide sequence ID" value="NZ_CANLSS010000020.1"/>
</dbReference>
<name>A0A162WH88_9FLAO</name>
<evidence type="ECO:0000313" key="2">
    <source>
        <dbReference type="Proteomes" id="UP000076715"/>
    </source>
</evidence>
<gene>
    <name evidence="1" type="ORF">AWE51_18815</name>
</gene>
<keyword evidence="2" id="KW-1185">Reference proteome</keyword>
<dbReference type="EMBL" id="LQRT01000060">
    <property type="protein sequence ID" value="KZS38099.1"/>
    <property type="molecule type" value="Genomic_DNA"/>
</dbReference>
<accession>A0A162WH88</accession>
<reference evidence="1 2" key="1">
    <citation type="submission" date="2016-01" db="EMBL/GenBank/DDBJ databases">
        <title>The draft genome sequence of Aquimarina sp. RZW4-3-2.</title>
        <authorList>
            <person name="Wang Y."/>
        </authorList>
    </citation>
    <scope>NUCLEOTIDE SEQUENCE [LARGE SCALE GENOMIC DNA]</scope>
    <source>
        <strain evidence="1 2">RZW4-3-2</strain>
    </source>
</reference>
<sequence length="80" mass="8932">MKTIQFFVFAMMFISFSKTNSQTNISKESELKTCDLLGNKTIKENMKCPSQEISVANLTTGVSSLLLKKNLSINPLLNNN</sequence>
<comment type="caution">
    <text evidence="1">The sequence shown here is derived from an EMBL/GenBank/DDBJ whole genome shotgun (WGS) entry which is preliminary data.</text>
</comment>
<proteinExistence type="predicted"/>
<dbReference type="AlphaFoldDB" id="A0A162WH88"/>
<dbReference type="Proteomes" id="UP000076715">
    <property type="component" value="Unassembled WGS sequence"/>
</dbReference>
<protein>
    <submittedName>
        <fullName evidence="1">Uncharacterized protein</fullName>
    </submittedName>
</protein>